<dbReference type="Proteomes" id="UP000000226">
    <property type="component" value="Chromosome 1"/>
</dbReference>
<protein>
    <recommendedName>
        <fullName evidence="1">Retrotransposon Copia-like N-terminal domain-containing protein</fullName>
    </recommendedName>
</protein>
<accession>V7CXR7</accession>
<dbReference type="EMBL" id="CM002288">
    <property type="protein sequence ID" value="ESW34992.1"/>
    <property type="molecule type" value="Genomic_DNA"/>
</dbReference>
<dbReference type="Pfam" id="PF14244">
    <property type="entry name" value="Retrotran_gag_3"/>
    <property type="match status" value="1"/>
</dbReference>
<evidence type="ECO:0000259" key="1">
    <source>
        <dbReference type="Pfam" id="PF14244"/>
    </source>
</evidence>
<reference evidence="3" key="1">
    <citation type="journal article" date="2014" name="Nat. Genet.">
        <title>A reference genome for common bean and genome-wide analysis of dual domestications.</title>
        <authorList>
            <person name="Schmutz J."/>
            <person name="McClean P.E."/>
            <person name="Mamidi S."/>
            <person name="Wu G.A."/>
            <person name="Cannon S.B."/>
            <person name="Grimwood J."/>
            <person name="Jenkins J."/>
            <person name="Shu S."/>
            <person name="Song Q."/>
            <person name="Chavarro C."/>
            <person name="Torres-Torres M."/>
            <person name="Geffroy V."/>
            <person name="Moghaddam S.M."/>
            <person name="Gao D."/>
            <person name="Abernathy B."/>
            <person name="Barry K."/>
            <person name="Blair M."/>
            <person name="Brick M.A."/>
            <person name="Chovatia M."/>
            <person name="Gepts P."/>
            <person name="Goodstein D.M."/>
            <person name="Gonzales M."/>
            <person name="Hellsten U."/>
            <person name="Hyten D.L."/>
            <person name="Jia G."/>
            <person name="Kelly J.D."/>
            <person name="Kudrna D."/>
            <person name="Lee R."/>
            <person name="Richard M.M."/>
            <person name="Miklas P.N."/>
            <person name="Osorno J.M."/>
            <person name="Rodrigues J."/>
            <person name="Thareau V."/>
            <person name="Urrea C.A."/>
            <person name="Wang M."/>
            <person name="Yu Y."/>
            <person name="Zhang M."/>
            <person name="Wing R.A."/>
            <person name="Cregan P.B."/>
            <person name="Rokhsar D.S."/>
            <person name="Jackson S.A."/>
        </authorList>
    </citation>
    <scope>NUCLEOTIDE SEQUENCE [LARGE SCALE GENOMIC DNA]</scope>
    <source>
        <strain evidence="3">cv. G19833</strain>
    </source>
</reference>
<feature type="domain" description="Retrotransposon Copia-like N-terminal" evidence="1">
    <location>
        <begin position="30"/>
        <end position="75"/>
    </location>
</feature>
<organism evidence="2 3">
    <name type="scientific">Phaseolus vulgaris</name>
    <name type="common">Kidney bean</name>
    <name type="synonym">French bean</name>
    <dbReference type="NCBI Taxonomy" id="3885"/>
    <lineage>
        <taxon>Eukaryota</taxon>
        <taxon>Viridiplantae</taxon>
        <taxon>Streptophyta</taxon>
        <taxon>Embryophyta</taxon>
        <taxon>Tracheophyta</taxon>
        <taxon>Spermatophyta</taxon>
        <taxon>Magnoliopsida</taxon>
        <taxon>eudicotyledons</taxon>
        <taxon>Gunneridae</taxon>
        <taxon>Pentapetalae</taxon>
        <taxon>rosids</taxon>
        <taxon>fabids</taxon>
        <taxon>Fabales</taxon>
        <taxon>Fabaceae</taxon>
        <taxon>Papilionoideae</taxon>
        <taxon>50 kb inversion clade</taxon>
        <taxon>NPAAA clade</taxon>
        <taxon>indigoferoid/millettioid clade</taxon>
        <taxon>Phaseoleae</taxon>
        <taxon>Phaseolus</taxon>
    </lineage>
</organism>
<proteinExistence type="predicted"/>
<name>V7CXR7_PHAVU</name>
<gene>
    <name evidence="2" type="ORF">PHAVU_001G197600g</name>
</gene>
<dbReference type="InterPro" id="IPR029472">
    <property type="entry name" value="Copia-like_N"/>
</dbReference>
<evidence type="ECO:0000313" key="3">
    <source>
        <dbReference type="Proteomes" id="UP000000226"/>
    </source>
</evidence>
<dbReference type="PANTHER" id="PTHR37610">
    <property type="entry name" value="CCHC-TYPE DOMAIN-CONTAINING PROTEIN"/>
    <property type="match status" value="1"/>
</dbReference>
<dbReference type="AlphaFoldDB" id="V7CXR7"/>
<evidence type="ECO:0000313" key="2">
    <source>
        <dbReference type="EMBL" id="ESW34992.1"/>
    </source>
</evidence>
<sequence length="134" mass="14990">MTFYLSLSSPSHICIHCCHGRCSDSFFIYPSDNPGSLSVSQPLNGENYTPWCWAMKMILVGENKFGLVHSFILEPGESQTTKSLCELVNTKPAQSCNCGRIQPWMEYTDMEHVMQFLMGLNDSLPCVLLASITT</sequence>
<dbReference type="PANTHER" id="PTHR37610:SF97">
    <property type="entry name" value="RETROTRANSPOSON GAG DOMAIN-CONTAINING PROTEIN"/>
    <property type="match status" value="1"/>
</dbReference>
<dbReference type="Gramene" id="ESW34992">
    <property type="protein sequence ID" value="ESW34992"/>
    <property type="gene ID" value="PHAVU_001G197600g"/>
</dbReference>
<keyword evidence="3" id="KW-1185">Reference proteome</keyword>
<dbReference type="OrthoDB" id="5544992at2759"/>